<sequence length="61" mass="6875">MNVHLRVLLNVELPHFDLIFLENSMLCLFSLYLSISSLYALCSMLPRSSSDLLAPTTTQCV</sequence>
<dbReference type="AlphaFoldDB" id="A0A822YXI8"/>
<keyword evidence="1" id="KW-1133">Transmembrane helix</keyword>
<evidence type="ECO:0000256" key="1">
    <source>
        <dbReference type="SAM" id="Phobius"/>
    </source>
</evidence>
<name>A0A822YXI8_NELNU</name>
<keyword evidence="3" id="KW-1185">Reference proteome</keyword>
<evidence type="ECO:0000313" key="2">
    <source>
        <dbReference type="EMBL" id="DAD37220.1"/>
    </source>
</evidence>
<dbReference type="EMBL" id="DUZY01000004">
    <property type="protein sequence ID" value="DAD37220.1"/>
    <property type="molecule type" value="Genomic_DNA"/>
</dbReference>
<accession>A0A822YXI8</accession>
<evidence type="ECO:0000313" key="3">
    <source>
        <dbReference type="Proteomes" id="UP000607653"/>
    </source>
</evidence>
<feature type="transmembrane region" description="Helical" evidence="1">
    <location>
        <begin position="20"/>
        <end position="42"/>
    </location>
</feature>
<gene>
    <name evidence="2" type="ORF">HUJ06_007861</name>
</gene>
<organism evidence="2 3">
    <name type="scientific">Nelumbo nucifera</name>
    <name type="common">Sacred lotus</name>
    <dbReference type="NCBI Taxonomy" id="4432"/>
    <lineage>
        <taxon>Eukaryota</taxon>
        <taxon>Viridiplantae</taxon>
        <taxon>Streptophyta</taxon>
        <taxon>Embryophyta</taxon>
        <taxon>Tracheophyta</taxon>
        <taxon>Spermatophyta</taxon>
        <taxon>Magnoliopsida</taxon>
        <taxon>Proteales</taxon>
        <taxon>Nelumbonaceae</taxon>
        <taxon>Nelumbo</taxon>
    </lineage>
</organism>
<proteinExistence type="predicted"/>
<keyword evidence="1" id="KW-0472">Membrane</keyword>
<reference evidence="2 3" key="1">
    <citation type="journal article" date="2020" name="Mol. Biol. Evol.">
        <title>Distinct Expression and Methylation Patterns for Genes with Different Fates following a Single Whole-Genome Duplication in Flowering Plants.</title>
        <authorList>
            <person name="Shi T."/>
            <person name="Rahmani R.S."/>
            <person name="Gugger P.F."/>
            <person name="Wang M."/>
            <person name="Li H."/>
            <person name="Zhang Y."/>
            <person name="Li Z."/>
            <person name="Wang Q."/>
            <person name="Van de Peer Y."/>
            <person name="Marchal K."/>
            <person name="Chen J."/>
        </authorList>
    </citation>
    <scope>NUCLEOTIDE SEQUENCE [LARGE SCALE GENOMIC DNA]</scope>
    <source>
        <tissue evidence="2">Leaf</tissue>
    </source>
</reference>
<keyword evidence="1" id="KW-0812">Transmembrane</keyword>
<comment type="caution">
    <text evidence="2">The sequence shown here is derived from an EMBL/GenBank/DDBJ whole genome shotgun (WGS) entry which is preliminary data.</text>
</comment>
<dbReference type="Proteomes" id="UP000607653">
    <property type="component" value="Unassembled WGS sequence"/>
</dbReference>
<protein>
    <submittedName>
        <fullName evidence="2">Uncharacterized protein</fullName>
    </submittedName>
</protein>